<evidence type="ECO:0000313" key="2">
    <source>
        <dbReference type="Proteomes" id="UP000541558"/>
    </source>
</evidence>
<dbReference type="Proteomes" id="UP000541558">
    <property type="component" value="Unassembled WGS sequence"/>
</dbReference>
<evidence type="ECO:0000313" key="1">
    <source>
        <dbReference type="EMBL" id="KAF5339583.1"/>
    </source>
</evidence>
<sequence>MASRAPSNLVSLPSLSSSLHTLPQATSLSNVALHPSMYTNRAAESEAKLQKALNKQAASLNGSQPQSPVIPGYMMSSQGQDAGLMMRKKKFTT</sequence>
<protein>
    <submittedName>
        <fullName evidence="1">Uncharacterized protein</fullName>
    </submittedName>
</protein>
<dbReference type="OrthoDB" id="3055829at2759"/>
<keyword evidence="2" id="KW-1185">Reference proteome</keyword>
<accession>A0A8H5FKC8</accession>
<name>A0A8H5FKC8_9AGAR</name>
<reference evidence="1 2" key="1">
    <citation type="journal article" date="2020" name="ISME J.">
        <title>Uncovering the hidden diversity of litter-decomposition mechanisms in mushroom-forming fungi.</title>
        <authorList>
            <person name="Floudas D."/>
            <person name="Bentzer J."/>
            <person name="Ahren D."/>
            <person name="Johansson T."/>
            <person name="Persson P."/>
            <person name="Tunlid A."/>
        </authorList>
    </citation>
    <scope>NUCLEOTIDE SEQUENCE [LARGE SCALE GENOMIC DNA]</scope>
    <source>
        <strain evidence="1 2">CBS 175.51</strain>
    </source>
</reference>
<organism evidence="1 2">
    <name type="scientific">Ephemerocybe angulata</name>
    <dbReference type="NCBI Taxonomy" id="980116"/>
    <lineage>
        <taxon>Eukaryota</taxon>
        <taxon>Fungi</taxon>
        <taxon>Dikarya</taxon>
        <taxon>Basidiomycota</taxon>
        <taxon>Agaricomycotina</taxon>
        <taxon>Agaricomycetes</taxon>
        <taxon>Agaricomycetidae</taxon>
        <taxon>Agaricales</taxon>
        <taxon>Agaricineae</taxon>
        <taxon>Psathyrellaceae</taxon>
        <taxon>Ephemerocybe</taxon>
    </lineage>
</organism>
<comment type="caution">
    <text evidence="1">The sequence shown here is derived from an EMBL/GenBank/DDBJ whole genome shotgun (WGS) entry which is preliminary data.</text>
</comment>
<proteinExistence type="predicted"/>
<gene>
    <name evidence="1" type="ORF">D9611_011413</name>
</gene>
<dbReference type="EMBL" id="JAACJK010000007">
    <property type="protein sequence ID" value="KAF5339583.1"/>
    <property type="molecule type" value="Genomic_DNA"/>
</dbReference>